<sequence length="347" mass="38136">MAALLIEMRLCKDNWKAMYLTTQNYPSWYNNHVKKKTVGDVKKEPKTEGIDKPEPDKKMRTANDVATSSKRFKESTLPLTDCFSRSHSTNFADVTKVAFSPPRTRPDELSNTSETHPKAAPPVAKPLVTQSNPPQMHGPIVRALTTSSTPQPQPANPVTASHSAPSANAAGFREPLSEPAAMRVPGSQPRSTITATAAPRKIPLASKTPRRVSPTNLFCHFLTISIRSLCKIEWSKNVGGSNSEFAAYWKSLKGTAEEKIRSIHAETYPLTDILVVLHQCICGGHWTADLQALDSYREEAVTLIGGWRSLFGEGSNISKVVNSIVVYAPRFDNMPSIFHIAISCQIV</sequence>
<dbReference type="AlphaFoldDB" id="A0A0C9XJC0"/>
<reference evidence="2 3" key="1">
    <citation type="submission" date="2014-04" db="EMBL/GenBank/DDBJ databases">
        <authorList>
            <consortium name="DOE Joint Genome Institute"/>
            <person name="Kuo A."/>
            <person name="Kohler A."/>
            <person name="Nagy L.G."/>
            <person name="Floudas D."/>
            <person name="Copeland A."/>
            <person name="Barry K.W."/>
            <person name="Cichocki N."/>
            <person name="Veneault-Fourrey C."/>
            <person name="LaButti K."/>
            <person name="Lindquist E.A."/>
            <person name="Lipzen A."/>
            <person name="Lundell T."/>
            <person name="Morin E."/>
            <person name="Murat C."/>
            <person name="Sun H."/>
            <person name="Tunlid A."/>
            <person name="Henrissat B."/>
            <person name="Grigoriev I.V."/>
            <person name="Hibbett D.S."/>
            <person name="Martin F."/>
            <person name="Nordberg H.P."/>
            <person name="Cantor M.N."/>
            <person name="Hua S.X."/>
        </authorList>
    </citation>
    <scope>NUCLEOTIDE SEQUENCE [LARGE SCALE GENOMIC DNA]</scope>
    <source>
        <strain evidence="2 3">LaAM-08-1</strain>
    </source>
</reference>
<gene>
    <name evidence="2" type="ORF">K443DRAFT_9707</name>
</gene>
<accession>A0A0C9XJC0</accession>
<feature type="compositionally biased region" description="Basic and acidic residues" evidence="1">
    <location>
        <begin position="40"/>
        <end position="61"/>
    </location>
</feature>
<evidence type="ECO:0000256" key="1">
    <source>
        <dbReference type="SAM" id="MobiDB-lite"/>
    </source>
</evidence>
<dbReference type="HOGENOM" id="CLU_799419_0_0_1"/>
<proteinExistence type="predicted"/>
<protein>
    <submittedName>
        <fullName evidence="2">Uncharacterized protein</fullName>
    </submittedName>
</protein>
<reference evidence="3" key="2">
    <citation type="submission" date="2015-01" db="EMBL/GenBank/DDBJ databases">
        <title>Evolutionary Origins and Diversification of the Mycorrhizal Mutualists.</title>
        <authorList>
            <consortium name="DOE Joint Genome Institute"/>
            <consortium name="Mycorrhizal Genomics Consortium"/>
            <person name="Kohler A."/>
            <person name="Kuo A."/>
            <person name="Nagy L.G."/>
            <person name="Floudas D."/>
            <person name="Copeland A."/>
            <person name="Barry K.W."/>
            <person name="Cichocki N."/>
            <person name="Veneault-Fourrey C."/>
            <person name="LaButti K."/>
            <person name="Lindquist E.A."/>
            <person name="Lipzen A."/>
            <person name="Lundell T."/>
            <person name="Morin E."/>
            <person name="Murat C."/>
            <person name="Riley R."/>
            <person name="Ohm R."/>
            <person name="Sun H."/>
            <person name="Tunlid A."/>
            <person name="Henrissat B."/>
            <person name="Grigoriev I.V."/>
            <person name="Hibbett D.S."/>
            <person name="Martin F."/>
        </authorList>
    </citation>
    <scope>NUCLEOTIDE SEQUENCE [LARGE SCALE GENOMIC DNA]</scope>
    <source>
        <strain evidence="3">LaAM-08-1</strain>
    </source>
</reference>
<feature type="region of interest" description="Disordered" evidence="1">
    <location>
        <begin position="97"/>
        <end position="171"/>
    </location>
</feature>
<feature type="compositionally biased region" description="Polar residues" evidence="1">
    <location>
        <begin position="144"/>
        <end position="166"/>
    </location>
</feature>
<name>A0A0C9XJC0_9AGAR</name>
<evidence type="ECO:0000313" key="3">
    <source>
        <dbReference type="Proteomes" id="UP000054477"/>
    </source>
</evidence>
<organism evidence="2 3">
    <name type="scientific">Laccaria amethystina LaAM-08-1</name>
    <dbReference type="NCBI Taxonomy" id="1095629"/>
    <lineage>
        <taxon>Eukaryota</taxon>
        <taxon>Fungi</taxon>
        <taxon>Dikarya</taxon>
        <taxon>Basidiomycota</taxon>
        <taxon>Agaricomycotina</taxon>
        <taxon>Agaricomycetes</taxon>
        <taxon>Agaricomycetidae</taxon>
        <taxon>Agaricales</taxon>
        <taxon>Agaricineae</taxon>
        <taxon>Hydnangiaceae</taxon>
        <taxon>Laccaria</taxon>
    </lineage>
</organism>
<evidence type="ECO:0000313" key="2">
    <source>
        <dbReference type="EMBL" id="KIJ97696.1"/>
    </source>
</evidence>
<keyword evidence="3" id="KW-1185">Reference proteome</keyword>
<dbReference type="EMBL" id="KN838686">
    <property type="protein sequence ID" value="KIJ97696.1"/>
    <property type="molecule type" value="Genomic_DNA"/>
</dbReference>
<dbReference type="Proteomes" id="UP000054477">
    <property type="component" value="Unassembled WGS sequence"/>
</dbReference>
<feature type="region of interest" description="Disordered" evidence="1">
    <location>
        <begin position="40"/>
        <end position="69"/>
    </location>
</feature>